<reference evidence="1" key="1">
    <citation type="journal article" date="2018" name="Nat. Biotechnol.">
        <title>A standardized bacterial taxonomy based on genome phylogeny substantially revises the tree of life.</title>
        <authorList>
            <person name="Parks D.H."/>
            <person name="Chuvochina M."/>
            <person name="Waite D.W."/>
            <person name="Rinke C."/>
            <person name="Skarshewski A."/>
            <person name="Chaumeil P.A."/>
            <person name="Hugenholtz P."/>
        </authorList>
    </citation>
    <scope>NUCLEOTIDE SEQUENCE [LARGE SCALE GENOMIC DNA]</scope>
    <source>
        <strain evidence="1">UBA11284</strain>
    </source>
</reference>
<proteinExistence type="predicted"/>
<sequence>MTDNTLPSGGDCFQVAGQLIVRCRDIHAQSTKGVTDKVLAHGVVTGQGPVSGIRFSHAWIEGVKNGISVVIDLSNGQRFVGPRALYYAIGQIEPKEVCRYSKEVARAKMLQTEHYGPWEGEVARLGL</sequence>
<dbReference type="EMBL" id="DOTR01000055">
    <property type="protein sequence ID" value="HCA02660.1"/>
    <property type="molecule type" value="Genomic_DNA"/>
</dbReference>
<comment type="caution">
    <text evidence="1">The sequence shown here is derived from an EMBL/GenBank/DDBJ whole genome shotgun (WGS) entry which is preliminary data.</text>
</comment>
<gene>
    <name evidence="1" type="ORF">DEO68_10860</name>
</gene>
<name>A0A3D0KH94_9GAMM</name>
<accession>A0A3D0KH94</accession>
<dbReference type="AlphaFoldDB" id="A0A3D0KH94"/>
<protein>
    <submittedName>
        <fullName evidence="1">Uncharacterized protein</fullName>
    </submittedName>
</protein>
<evidence type="ECO:0000313" key="1">
    <source>
        <dbReference type="EMBL" id="HCA02660.1"/>
    </source>
</evidence>
<organism evidence="1">
    <name type="scientific">Halomonas campaniensis</name>
    <dbReference type="NCBI Taxonomy" id="213554"/>
    <lineage>
        <taxon>Bacteria</taxon>
        <taxon>Pseudomonadati</taxon>
        <taxon>Pseudomonadota</taxon>
        <taxon>Gammaproteobacteria</taxon>
        <taxon>Oceanospirillales</taxon>
        <taxon>Halomonadaceae</taxon>
        <taxon>Halomonas</taxon>
    </lineage>
</organism>